<gene>
    <name evidence="2" type="ORF">BSL78_22967</name>
</gene>
<dbReference type="PANTHER" id="PTHR33332">
    <property type="entry name" value="REVERSE TRANSCRIPTASE DOMAIN-CONTAINING PROTEIN"/>
    <property type="match status" value="1"/>
</dbReference>
<dbReference type="GO" id="GO:0003964">
    <property type="term" value="F:RNA-directed DNA polymerase activity"/>
    <property type="evidence" value="ECO:0007669"/>
    <property type="project" value="UniProtKB-KW"/>
</dbReference>
<reference evidence="2 3" key="1">
    <citation type="journal article" date="2017" name="PLoS Biol.">
        <title>The sea cucumber genome provides insights into morphological evolution and visceral regeneration.</title>
        <authorList>
            <person name="Zhang X."/>
            <person name="Sun L."/>
            <person name="Yuan J."/>
            <person name="Sun Y."/>
            <person name="Gao Y."/>
            <person name="Zhang L."/>
            <person name="Li S."/>
            <person name="Dai H."/>
            <person name="Hamel J.F."/>
            <person name="Liu C."/>
            <person name="Yu Y."/>
            <person name="Liu S."/>
            <person name="Lin W."/>
            <person name="Guo K."/>
            <person name="Jin S."/>
            <person name="Xu P."/>
            <person name="Storey K.B."/>
            <person name="Huan P."/>
            <person name="Zhang T."/>
            <person name="Zhou Y."/>
            <person name="Zhang J."/>
            <person name="Lin C."/>
            <person name="Li X."/>
            <person name="Xing L."/>
            <person name="Huo D."/>
            <person name="Sun M."/>
            <person name="Wang L."/>
            <person name="Mercier A."/>
            <person name="Li F."/>
            <person name="Yang H."/>
            <person name="Xiang J."/>
        </authorList>
    </citation>
    <scope>NUCLEOTIDE SEQUENCE [LARGE SCALE GENOMIC DNA]</scope>
    <source>
        <strain evidence="2">Shaxun</strain>
        <tissue evidence="2">Muscle</tissue>
    </source>
</reference>
<evidence type="ECO:0000313" key="2">
    <source>
        <dbReference type="EMBL" id="PIK40190.1"/>
    </source>
</evidence>
<dbReference type="Pfam" id="PF00078">
    <property type="entry name" value="RVT_1"/>
    <property type="match status" value="1"/>
</dbReference>
<evidence type="ECO:0000313" key="3">
    <source>
        <dbReference type="Proteomes" id="UP000230750"/>
    </source>
</evidence>
<comment type="caution">
    <text evidence="2">The sequence shown here is derived from an EMBL/GenBank/DDBJ whole genome shotgun (WGS) entry which is preliminary data.</text>
</comment>
<accession>A0A2G8JWU3</accession>
<protein>
    <submittedName>
        <fullName evidence="2">Putative RNA-directed DNA polymerase from mobile element jockey-like</fullName>
    </submittedName>
</protein>
<organism evidence="2 3">
    <name type="scientific">Stichopus japonicus</name>
    <name type="common">Sea cucumber</name>
    <dbReference type="NCBI Taxonomy" id="307972"/>
    <lineage>
        <taxon>Eukaryota</taxon>
        <taxon>Metazoa</taxon>
        <taxon>Echinodermata</taxon>
        <taxon>Eleutherozoa</taxon>
        <taxon>Echinozoa</taxon>
        <taxon>Holothuroidea</taxon>
        <taxon>Aspidochirotacea</taxon>
        <taxon>Aspidochirotida</taxon>
        <taxon>Stichopodidae</taxon>
        <taxon>Apostichopus</taxon>
    </lineage>
</organism>
<proteinExistence type="predicted"/>
<keyword evidence="3" id="KW-1185">Reference proteome</keyword>
<keyword evidence="2" id="KW-0695">RNA-directed DNA polymerase</keyword>
<dbReference type="EMBL" id="MRZV01001153">
    <property type="protein sequence ID" value="PIK40190.1"/>
    <property type="molecule type" value="Genomic_DNA"/>
</dbReference>
<keyword evidence="2" id="KW-0808">Transferase</keyword>
<name>A0A2G8JWU3_STIJA</name>
<dbReference type="OrthoDB" id="411871at2759"/>
<dbReference type="InterPro" id="IPR000477">
    <property type="entry name" value="RT_dom"/>
</dbReference>
<sequence>MQISDDLRKRSLRQSSHLDQELPRRQIHQSCLIWTVIKYFLHQCVSAPILGPLLFSVFIDDLGDECENNLYLYADDSTLYCEISSRDDPKAVTASLNRDLERMRIWAVKWKVTFEPSKCKALTISRKRNPTKLDLMFGNSKLAEKEELEILGVTIDSKLTWAKHISKASSRAGQKLGALRKVANKLDIRGRATVYKAASVA</sequence>
<dbReference type="AlphaFoldDB" id="A0A2G8JWU3"/>
<keyword evidence="2" id="KW-0548">Nucleotidyltransferase</keyword>
<dbReference type="Proteomes" id="UP000230750">
    <property type="component" value="Unassembled WGS sequence"/>
</dbReference>
<feature type="domain" description="Reverse transcriptase" evidence="1">
    <location>
        <begin position="50"/>
        <end position="155"/>
    </location>
</feature>
<evidence type="ECO:0000259" key="1">
    <source>
        <dbReference type="Pfam" id="PF00078"/>
    </source>
</evidence>